<evidence type="ECO:0008006" key="3">
    <source>
        <dbReference type="Google" id="ProtNLM"/>
    </source>
</evidence>
<organism evidence="1 2">
    <name type="scientific">Streptococcus agalactiae</name>
    <dbReference type="NCBI Taxonomy" id="1311"/>
    <lineage>
        <taxon>Bacteria</taxon>
        <taxon>Bacillati</taxon>
        <taxon>Bacillota</taxon>
        <taxon>Bacilli</taxon>
        <taxon>Lactobacillales</taxon>
        <taxon>Streptococcaceae</taxon>
        <taxon>Streptococcus</taxon>
    </lineage>
</organism>
<evidence type="ECO:0000313" key="1">
    <source>
        <dbReference type="EMBL" id="MDK6900419.1"/>
    </source>
</evidence>
<name>A0AAW6XXX9_STRAG</name>
<evidence type="ECO:0000313" key="2">
    <source>
        <dbReference type="Proteomes" id="UP001230629"/>
    </source>
</evidence>
<proteinExistence type="predicted"/>
<dbReference type="AlphaFoldDB" id="A0AAW6XXX9"/>
<accession>A0AAW6XXX9</accession>
<protein>
    <recommendedName>
        <fullName evidence="3">Phage tail tape measure protein</fullName>
    </recommendedName>
</protein>
<gene>
    <name evidence="1" type="ORF">QP229_10715</name>
</gene>
<comment type="caution">
    <text evidence="1">The sequence shown here is derived from an EMBL/GenBank/DDBJ whole genome shotgun (WGS) entry which is preliminary data.</text>
</comment>
<feature type="non-terminal residue" evidence="1">
    <location>
        <position position="1"/>
    </location>
</feature>
<feature type="non-terminal residue" evidence="1">
    <location>
        <position position="169"/>
    </location>
</feature>
<reference evidence="1" key="1">
    <citation type="submission" date="2023-05" db="EMBL/GenBank/DDBJ databases">
        <title>Cataloging the Phylogenetic Diversity of Human Bladder Bacteria.</title>
        <authorList>
            <person name="Du J."/>
        </authorList>
    </citation>
    <scope>NUCLEOTIDE SEQUENCE</scope>
    <source>
        <strain evidence="1">UMB8703</strain>
    </source>
</reference>
<sequence>TGKVMADTTRGQFANFMAAINRLGEVAVSPVFPAVKKALFEMTVAVDNVTAAIAPAVQRLAEWLGPRLEAVLDGLGEKLTGGLKDKLGAAAETAEAGMAKLSEGLSRIRTSEIGQKITGALSTLPAQIGPALAPIAQGLGSFLSSVMQTAGPALSQLGDMLTSTLGPAL</sequence>
<dbReference type="Proteomes" id="UP001230629">
    <property type="component" value="Unassembled WGS sequence"/>
</dbReference>
<dbReference type="EMBL" id="JASOIH010000073">
    <property type="protein sequence ID" value="MDK6900419.1"/>
    <property type="molecule type" value="Genomic_DNA"/>
</dbReference>
<dbReference type="RefSeq" id="WP_285312081.1">
    <property type="nucleotide sequence ID" value="NZ_JASOIH010000073.1"/>
</dbReference>